<dbReference type="CDD" id="cd24049">
    <property type="entry name" value="ASKHA_NBD_PilM"/>
    <property type="match status" value="1"/>
</dbReference>
<organism evidence="4 5">
    <name type="scientific">Candidatus Buchananbacteria bacterium CG10_big_fil_rev_8_21_14_0_10_42_9</name>
    <dbReference type="NCBI Taxonomy" id="1974526"/>
    <lineage>
        <taxon>Bacteria</taxon>
        <taxon>Candidatus Buchananiibacteriota</taxon>
    </lineage>
</organism>
<dbReference type="AlphaFoldDB" id="A0A2H0W1U7"/>
<evidence type="ECO:0000256" key="2">
    <source>
        <dbReference type="SAM" id="Phobius"/>
    </source>
</evidence>
<dbReference type="PANTHER" id="PTHR32432">
    <property type="entry name" value="CELL DIVISION PROTEIN FTSA-RELATED"/>
    <property type="match status" value="1"/>
</dbReference>
<comment type="similarity">
    <text evidence="1">Belongs to the heat shock protein 70 family.</text>
</comment>
<feature type="transmembrane region" description="Helical" evidence="2">
    <location>
        <begin position="372"/>
        <end position="392"/>
    </location>
</feature>
<dbReference type="SMART" id="SM00287">
    <property type="entry name" value="SH3b"/>
    <property type="match status" value="1"/>
</dbReference>
<dbReference type="PANTHER" id="PTHR32432:SF3">
    <property type="entry name" value="ETHANOLAMINE UTILIZATION PROTEIN EUTJ"/>
    <property type="match status" value="1"/>
</dbReference>
<dbReference type="InterPro" id="IPR005883">
    <property type="entry name" value="PilM"/>
</dbReference>
<dbReference type="PROSITE" id="PS51781">
    <property type="entry name" value="SH3B"/>
    <property type="match status" value="1"/>
</dbReference>
<dbReference type="Pfam" id="PF11104">
    <property type="entry name" value="PilM_2"/>
    <property type="match status" value="1"/>
</dbReference>
<dbReference type="InterPro" id="IPR003646">
    <property type="entry name" value="SH3-like_bac-type"/>
</dbReference>
<dbReference type="InterPro" id="IPR018181">
    <property type="entry name" value="Heat_shock_70_CS"/>
</dbReference>
<feature type="domain" description="SH3b" evidence="3">
    <location>
        <begin position="460"/>
        <end position="526"/>
    </location>
</feature>
<gene>
    <name evidence="4" type="ORF">COT81_05650</name>
</gene>
<evidence type="ECO:0000256" key="1">
    <source>
        <dbReference type="ARBA" id="ARBA00007381"/>
    </source>
</evidence>
<keyword evidence="2" id="KW-1133">Transmembrane helix</keyword>
<dbReference type="EMBL" id="PEZZ01000048">
    <property type="protein sequence ID" value="PIS04600.1"/>
    <property type="molecule type" value="Genomic_DNA"/>
</dbReference>
<evidence type="ECO:0000259" key="3">
    <source>
        <dbReference type="PROSITE" id="PS51781"/>
    </source>
</evidence>
<reference evidence="5" key="1">
    <citation type="submission" date="2017-09" db="EMBL/GenBank/DDBJ databases">
        <title>Depth-based differentiation of microbial function through sediment-hosted aquifers and enrichment of novel symbionts in the deep terrestrial subsurface.</title>
        <authorList>
            <person name="Probst A.J."/>
            <person name="Ladd B."/>
            <person name="Jarett J.K."/>
            <person name="Geller-Mcgrath D.E."/>
            <person name="Sieber C.M.K."/>
            <person name="Emerson J.B."/>
            <person name="Anantharaman K."/>
            <person name="Thomas B.C."/>
            <person name="Malmstrom R."/>
            <person name="Stieglmeier M."/>
            <person name="Klingl A."/>
            <person name="Woyke T."/>
            <person name="Ryan C.M."/>
            <person name="Banfield J.F."/>
        </authorList>
    </citation>
    <scope>NUCLEOTIDE SEQUENCE [LARGE SCALE GENOMIC DNA]</scope>
</reference>
<dbReference type="Gene3D" id="3.30.1490.300">
    <property type="match status" value="1"/>
</dbReference>
<dbReference type="InterPro" id="IPR043129">
    <property type="entry name" value="ATPase_NBD"/>
</dbReference>
<sequence>MSFRREIFGLDISDFSIEVMLLRRRFGRVSVKAYGREKLDAGIVANGKILKPKELAKKIRSALKHAKPSAIKSLECVVSLPESQVFTHTFTLPANLKRKQIQNTLPFEAEKVIPITSNEVNFDFKILHKDKDGQEVFYLSTPSKIVESYTEVLSQAGVEAVAVDLESNSLARVLIKNPNRATMVVDIGARTTNVSVYDRFGVRFSSVIRLGGNDLTDAIAKQLKVSPEEAESLKRKNGFTRKEQGKVFMIIQNHWAKVIHELKDIIEFYQASHGRDINQVILAGGTSMLPNISQYFKDNLGVDSLLGDPFQKIKSSDVELNGSAVLYANVIGLAWRGIMRRPEKQGINLLSLQAHRFKVLPQKAEKVAWRRIYNGSVALLIFVIALVGLIWARRELSFLQPVKPNYEQVIVPENDFDVDALDELRQEETNTLTDLATGTATTTKTPEPIAEVAPNEQEVEQNYVVVDENSVGFLNVRSGPSTSNSILTKLDIGDELQYLERQPGWVSVVLDDGTVGWVSDQYVSFK</sequence>
<proteinExistence type="inferred from homology"/>
<keyword evidence="2" id="KW-0472">Membrane</keyword>
<dbReference type="Proteomes" id="UP000230935">
    <property type="component" value="Unassembled WGS sequence"/>
</dbReference>
<dbReference type="Pfam" id="PF08239">
    <property type="entry name" value="SH3_3"/>
    <property type="match status" value="1"/>
</dbReference>
<evidence type="ECO:0000313" key="5">
    <source>
        <dbReference type="Proteomes" id="UP000230935"/>
    </source>
</evidence>
<keyword evidence="2" id="KW-0812">Transmembrane</keyword>
<protein>
    <recommendedName>
        <fullName evidence="3">SH3b domain-containing protein</fullName>
    </recommendedName>
</protein>
<dbReference type="NCBIfam" id="TIGR01175">
    <property type="entry name" value="pilM"/>
    <property type="match status" value="1"/>
</dbReference>
<dbReference type="InterPro" id="IPR050696">
    <property type="entry name" value="FtsA/MreB"/>
</dbReference>
<name>A0A2H0W1U7_9BACT</name>
<dbReference type="SUPFAM" id="SSF53067">
    <property type="entry name" value="Actin-like ATPase domain"/>
    <property type="match status" value="2"/>
</dbReference>
<dbReference type="Gene3D" id="2.30.30.40">
    <property type="entry name" value="SH3 Domains"/>
    <property type="match status" value="1"/>
</dbReference>
<accession>A0A2H0W1U7</accession>
<comment type="caution">
    <text evidence="4">The sequence shown here is derived from an EMBL/GenBank/DDBJ whole genome shotgun (WGS) entry which is preliminary data.</text>
</comment>
<evidence type="ECO:0000313" key="4">
    <source>
        <dbReference type="EMBL" id="PIS04600.1"/>
    </source>
</evidence>
<dbReference type="Gene3D" id="3.30.420.40">
    <property type="match status" value="2"/>
</dbReference>
<dbReference type="PROSITE" id="PS01036">
    <property type="entry name" value="HSP70_3"/>
    <property type="match status" value="1"/>
</dbReference>